<evidence type="ECO:0000313" key="2">
    <source>
        <dbReference type="EMBL" id="GAA1251443.1"/>
    </source>
</evidence>
<proteinExistence type="predicted"/>
<accession>A0ABP4H882</accession>
<dbReference type="EMBL" id="BAAAIH010000002">
    <property type="protein sequence ID" value="GAA1251443.1"/>
    <property type="molecule type" value="Genomic_DNA"/>
</dbReference>
<name>A0ABP4H882_9ACTN</name>
<dbReference type="Proteomes" id="UP001500282">
    <property type="component" value="Unassembled WGS sequence"/>
</dbReference>
<evidence type="ECO:0000313" key="3">
    <source>
        <dbReference type="Proteomes" id="UP001500282"/>
    </source>
</evidence>
<comment type="caution">
    <text evidence="2">The sequence shown here is derived from an EMBL/GenBank/DDBJ whole genome shotgun (WGS) entry which is preliminary data.</text>
</comment>
<organism evidence="2 3">
    <name type="scientific">Streptomyces javensis</name>
    <dbReference type="NCBI Taxonomy" id="114698"/>
    <lineage>
        <taxon>Bacteria</taxon>
        <taxon>Bacillati</taxon>
        <taxon>Actinomycetota</taxon>
        <taxon>Actinomycetes</taxon>
        <taxon>Kitasatosporales</taxon>
        <taxon>Streptomycetaceae</taxon>
        <taxon>Streptomyces</taxon>
        <taxon>Streptomyces violaceusniger group</taxon>
    </lineage>
</organism>
<keyword evidence="3" id="KW-1185">Reference proteome</keyword>
<feature type="region of interest" description="Disordered" evidence="1">
    <location>
        <begin position="103"/>
        <end position="152"/>
    </location>
</feature>
<sequence length="152" mass="16906">MSTDMYGVRVLAVDPDELRARLQGFVVYYDVGSRTHIPLPDEEPNTFLHFLWEAASGYLGDGDDRTGPLGRALRMGRYQRPPVHLRMHDFYYERGGTYPIWPDRPSPCGRSTPRPAASSTTMSTGWTSGLQHRRRTGGAGAVGLRRRPTGGG</sequence>
<protein>
    <submittedName>
        <fullName evidence="2">Uncharacterized protein</fullName>
    </submittedName>
</protein>
<evidence type="ECO:0000256" key="1">
    <source>
        <dbReference type="SAM" id="MobiDB-lite"/>
    </source>
</evidence>
<feature type="compositionally biased region" description="Low complexity" evidence="1">
    <location>
        <begin position="118"/>
        <end position="129"/>
    </location>
</feature>
<gene>
    <name evidence="2" type="ORF">GCM10009579_06560</name>
</gene>
<reference evidence="3" key="1">
    <citation type="journal article" date="2019" name="Int. J. Syst. Evol. Microbiol.">
        <title>The Global Catalogue of Microorganisms (GCM) 10K type strain sequencing project: providing services to taxonomists for standard genome sequencing and annotation.</title>
        <authorList>
            <consortium name="The Broad Institute Genomics Platform"/>
            <consortium name="The Broad Institute Genome Sequencing Center for Infectious Disease"/>
            <person name="Wu L."/>
            <person name="Ma J."/>
        </authorList>
    </citation>
    <scope>NUCLEOTIDE SEQUENCE [LARGE SCALE GENOMIC DNA]</scope>
    <source>
        <strain evidence="3">JCM 11448</strain>
    </source>
</reference>